<protein>
    <recommendedName>
        <fullName evidence="3">Peptidase A2 domain-containing protein</fullName>
    </recommendedName>
</protein>
<evidence type="ECO:0008006" key="3">
    <source>
        <dbReference type="Google" id="ProtNLM"/>
    </source>
</evidence>
<organism evidence="1 2">
    <name type="scientific">Aphanomyces astaci</name>
    <name type="common">Crayfish plague agent</name>
    <dbReference type="NCBI Taxonomy" id="112090"/>
    <lineage>
        <taxon>Eukaryota</taxon>
        <taxon>Sar</taxon>
        <taxon>Stramenopiles</taxon>
        <taxon>Oomycota</taxon>
        <taxon>Saprolegniomycetes</taxon>
        <taxon>Saprolegniales</taxon>
        <taxon>Verrucalvaceae</taxon>
        <taxon>Aphanomyces</taxon>
    </lineage>
</organism>
<gene>
    <name evidence="1" type="ORF">DYB36_012964</name>
</gene>
<dbReference type="AlphaFoldDB" id="A0A397A4R6"/>
<name>A0A397A4R6_APHAT</name>
<sequence length="297" mass="33037">MTMTWDKGMSAASCTTPVLPDPPSFNGLTKLGRRIFIRLYNKYLDEVNTLKLKGSSPFVIPVSTRRDVFTKKRVAMWDMANRDYRGVTKTEWAAWFSKAFEEKPQDLEVLKKRLTTAIRFDTTILDADSQIGKMLDNLMQALERGDEAKHELKKAACLKCGSENHKVVNCPKCAASESERLLKEKMDKWESARNKKVTKLQGSANKSLGREAKIEGIVSVTTTLLDTGSDVTLVTAGVMHLPSRSTAKCSSSWSPWTPLVDQVAASSDECGDDGMHCTTLNIQVPSAENAEGQRNRR</sequence>
<reference evidence="1 2" key="1">
    <citation type="submission" date="2018-08" db="EMBL/GenBank/DDBJ databases">
        <title>Aphanomyces genome sequencing and annotation.</title>
        <authorList>
            <person name="Minardi D."/>
            <person name="Oidtmann B."/>
            <person name="Van Der Giezen M."/>
            <person name="Studholme D.J."/>
        </authorList>
    </citation>
    <scope>NUCLEOTIDE SEQUENCE [LARGE SCALE GENOMIC DNA]</scope>
    <source>
        <strain evidence="1 2">Kv</strain>
    </source>
</reference>
<evidence type="ECO:0000313" key="1">
    <source>
        <dbReference type="EMBL" id="RHY00868.1"/>
    </source>
</evidence>
<comment type="caution">
    <text evidence="1">The sequence shown here is derived from an EMBL/GenBank/DDBJ whole genome shotgun (WGS) entry which is preliminary data.</text>
</comment>
<proteinExistence type="predicted"/>
<dbReference type="VEuPathDB" id="FungiDB:H257_02283"/>
<dbReference type="Proteomes" id="UP000265427">
    <property type="component" value="Unassembled WGS sequence"/>
</dbReference>
<accession>A0A397A4R6</accession>
<dbReference type="EMBL" id="QUSZ01008146">
    <property type="protein sequence ID" value="RHY00868.1"/>
    <property type="molecule type" value="Genomic_DNA"/>
</dbReference>
<evidence type="ECO:0000313" key="2">
    <source>
        <dbReference type="Proteomes" id="UP000265427"/>
    </source>
</evidence>